<dbReference type="RefSeq" id="WP_207645152.1">
    <property type="nucleotide sequence ID" value="NZ_FMXR01000008.1"/>
</dbReference>
<feature type="transmembrane region" description="Helical" evidence="1">
    <location>
        <begin position="89"/>
        <end position="113"/>
    </location>
</feature>
<dbReference type="Proteomes" id="UP000199228">
    <property type="component" value="Unassembled WGS sequence"/>
</dbReference>
<dbReference type="AlphaFoldDB" id="A0A1G6B4Y6"/>
<gene>
    <name evidence="2" type="ORF">SAMN02910417_01180</name>
</gene>
<accession>A0A1G6B4Y6</accession>
<feature type="transmembrane region" description="Helical" evidence="1">
    <location>
        <begin position="133"/>
        <end position="150"/>
    </location>
</feature>
<keyword evidence="1" id="KW-0472">Membrane</keyword>
<keyword evidence="1" id="KW-1133">Transmembrane helix</keyword>
<evidence type="ECO:0000256" key="1">
    <source>
        <dbReference type="SAM" id="Phobius"/>
    </source>
</evidence>
<protein>
    <recommendedName>
        <fullName evidence="4">DUF2798 domain-containing protein</fullName>
    </recommendedName>
</protein>
<feature type="transmembrane region" description="Helical" evidence="1">
    <location>
        <begin position="51"/>
        <end position="68"/>
    </location>
</feature>
<evidence type="ECO:0000313" key="3">
    <source>
        <dbReference type="Proteomes" id="UP000199228"/>
    </source>
</evidence>
<keyword evidence="3" id="KW-1185">Reference proteome</keyword>
<organism evidence="2 3">
    <name type="scientific">Eubacterium oxidoreducens</name>
    <dbReference type="NCBI Taxonomy" id="1732"/>
    <lineage>
        <taxon>Bacteria</taxon>
        <taxon>Bacillati</taxon>
        <taxon>Bacillota</taxon>
        <taxon>Clostridia</taxon>
        <taxon>Eubacteriales</taxon>
        <taxon>Eubacteriaceae</taxon>
        <taxon>Eubacterium</taxon>
    </lineage>
</organism>
<dbReference type="STRING" id="1732.SAMN02910417_01180"/>
<dbReference type="Pfam" id="PF11391">
    <property type="entry name" value="DUF2798"/>
    <property type="match status" value="1"/>
</dbReference>
<evidence type="ECO:0008006" key="4">
    <source>
        <dbReference type="Google" id="ProtNLM"/>
    </source>
</evidence>
<proteinExistence type="predicted"/>
<dbReference type="EMBL" id="FMXR01000008">
    <property type="protein sequence ID" value="SDB15720.1"/>
    <property type="molecule type" value="Genomic_DNA"/>
</dbReference>
<reference evidence="2 3" key="1">
    <citation type="submission" date="2016-10" db="EMBL/GenBank/DDBJ databases">
        <authorList>
            <person name="de Groot N.N."/>
        </authorList>
    </citation>
    <scope>NUCLEOTIDE SEQUENCE [LARGE SCALE GENOMIC DNA]</scope>
    <source>
        <strain evidence="2 3">DSM 3217</strain>
    </source>
</reference>
<name>A0A1G6B4Y6_EUBOX</name>
<dbReference type="InterPro" id="IPR021529">
    <property type="entry name" value="DUF2798"/>
</dbReference>
<keyword evidence="1" id="KW-0812">Transmembrane</keyword>
<feature type="transmembrane region" description="Helical" evidence="1">
    <location>
        <begin position="12"/>
        <end position="31"/>
    </location>
</feature>
<evidence type="ECO:0000313" key="2">
    <source>
        <dbReference type="EMBL" id="SDB15720.1"/>
    </source>
</evidence>
<sequence length="166" mass="18643">MGDARLPRSGKEGFAYGSIICALTVLVMLVLNLGTTFGSLDASTWASIGKAYIPVWIVAMLLETFVVGRFANFMVGKFSEPSDGFNAKILFNILFVVFGMSASMTFIGPVMFLQPVSEAIADWPLHWPRNFCVAMWCELLFAQPIARQVMKRWHKHQDMKRKAQED</sequence>